<accession>A0AAW3TVP6</accession>
<dbReference type="RefSeq" id="WP_147036005.1">
    <property type="nucleotide sequence ID" value="NZ_JACIDB010000010.1"/>
</dbReference>
<comment type="caution">
    <text evidence="1">The sequence shown here is derived from an EMBL/GenBank/DDBJ whole genome shotgun (WGS) entry which is preliminary data.</text>
</comment>
<evidence type="ECO:0000313" key="1">
    <source>
        <dbReference type="EMBL" id="MBB3877012.1"/>
    </source>
</evidence>
<keyword evidence="2" id="KW-1185">Reference proteome</keyword>
<dbReference type="AlphaFoldDB" id="A0AAW3TVP6"/>
<reference evidence="1 2" key="1">
    <citation type="submission" date="2020-08" db="EMBL/GenBank/DDBJ databases">
        <title>Genomic Encyclopedia of Type Strains, Phase IV (KMG-IV): sequencing the most valuable type-strain genomes for metagenomic binning, comparative biology and taxonomic classification.</title>
        <authorList>
            <person name="Goeker M."/>
        </authorList>
    </citation>
    <scope>NUCLEOTIDE SEQUENCE [LARGE SCALE GENOMIC DNA]</scope>
    <source>
        <strain evidence="1 2">DSM 15581</strain>
    </source>
</reference>
<gene>
    <name evidence="1" type="ORF">GGR47_003280</name>
</gene>
<dbReference type="Proteomes" id="UP000528945">
    <property type="component" value="Unassembled WGS sequence"/>
</dbReference>
<dbReference type="EMBL" id="JACIDB010000010">
    <property type="protein sequence ID" value="MBB3877012.1"/>
    <property type="molecule type" value="Genomic_DNA"/>
</dbReference>
<name>A0AAW3TVP6_9SPHN</name>
<evidence type="ECO:0000313" key="2">
    <source>
        <dbReference type="Proteomes" id="UP000528945"/>
    </source>
</evidence>
<sequence length="84" mass="9046">MGVHREFRHIVDVDGMLIGVDPVIVTPASLLARAGVATDRAVMLVVDDVETTIAADVAMTLSETQVVFLRTRPPCAAIEFRRAA</sequence>
<protein>
    <submittedName>
        <fullName evidence="1">Uncharacterized protein</fullName>
    </submittedName>
</protein>
<organism evidence="1 2">
    <name type="scientific">Sphingomonas aquatilis</name>
    <dbReference type="NCBI Taxonomy" id="93063"/>
    <lineage>
        <taxon>Bacteria</taxon>
        <taxon>Pseudomonadati</taxon>
        <taxon>Pseudomonadota</taxon>
        <taxon>Alphaproteobacteria</taxon>
        <taxon>Sphingomonadales</taxon>
        <taxon>Sphingomonadaceae</taxon>
        <taxon>Sphingomonas</taxon>
    </lineage>
</organism>
<proteinExistence type="predicted"/>